<dbReference type="Gene3D" id="3.30.70.80">
    <property type="entry name" value="Peptidase S8 propeptide/proteinase inhibitor I9"/>
    <property type="match status" value="1"/>
</dbReference>
<evidence type="ECO:0000256" key="6">
    <source>
        <dbReference type="ARBA" id="ARBA00023180"/>
    </source>
</evidence>
<dbReference type="Gene3D" id="3.50.30.30">
    <property type="match status" value="1"/>
</dbReference>
<feature type="domain" description="Peptidase S8/S53" evidence="9">
    <location>
        <begin position="130"/>
        <end position="321"/>
    </location>
</feature>
<evidence type="ECO:0000313" key="11">
    <source>
        <dbReference type="EMBL" id="KAK4422723.1"/>
    </source>
</evidence>
<dbReference type="GO" id="GO:0006508">
    <property type="term" value="P:proteolysis"/>
    <property type="evidence" value="ECO:0007669"/>
    <property type="project" value="UniProtKB-KW"/>
</dbReference>
<accession>A0AAE1Y2V4</accession>
<reference evidence="11" key="1">
    <citation type="submission" date="2020-06" db="EMBL/GenBank/DDBJ databases">
        <authorList>
            <person name="Li T."/>
            <person name="Hu X."/>
            <person name="Zhang T."/>
            <person name="Song X."/>
            <person name="Zhang H."/>
            <person name="Dai N."/>
            <person name="Sheng W."/>
            <person name="Hou X."/>
            <person name="Wei L."/>
        </authorList>
    </citation>
    <scope>NUCLEOTIDE SEQUENCE</scope>
    <source>
        <strain evidence="11">3651</strain>
        <tissue evidence="11">Leaf</tissue>
    </source>
</reference>
<dbReference type="GO" id="GO:0004252">
    <property type="term" value="F:serine-type endopeptidase activity"/>
    <property type="evidence" value="ECO:0007669"/>
    <property type="project" value="InterPro"/>
</dbReference>
<evidence type="ECO:0000259" key="10">
    <source>
        <dbReference type="Pfam" id="PF05922"/>
    </source>
</evidence>
<feature type="domain" description="Inhibitor I9" evidence="10">
    <location>
        <begin position="26"/>
        <end position="106"/>
    </location>
</feature>
<dbReference type="SUPFAM" id="SSF52743">
    <property type="entry name" value="Subtilisin-like"/>
    <property type="match status" value="1"/>
</dbReference>
<dbReference type="EMBL" id="JACGWO010000007">
    <property type="protein sequence ID" value="KAK4422723.1"/>
    <property type="molecule type" value="Genomic_DNA"/>
</dbReference>
<evidence type="ECO:0000313" key="12">
    <source>
        <dbReference type="Proteomes" id="UP001293254"/>
    </source>
</evidence>
<dbReference type="Pfam" id="PF05922">
    <property type="entry name" value="Inhibitor_I9"/>
    <property type="match status" value="1"/>
</dbReference>
<sequence length="401" mass="43154">MSCLFLLSVVCLLSLHPVIAQSSQQTYIVHVNLPADQVPGESQDLETWYHSFLPEAVANSDEPSRIRHKYRNVITGFAAKLSAEEVKEMEKKEGFLHARPERMYALKTTDSPNFLGLYQNLGSWPGSNYGKGVIIGVLDTGITPGHPSFDDEGVPPPPARWKGKCELNGNACNNKLIGARNFARFDPGPPIDHDGHGTHTASTAAGKFVPGANVFGQANGTASGMSPLAHLAIYKVCSKEGCYEGDSLAGIDAAIEDGVDMLSISIGSRSAPFYEDGVALGAFSATEKGILVSCSADNNGPNYSSLSNEAPWILTVGASTIDRNIVATALLGNQEEYDGQSLHQINDFPPTLLPLIYAGTRGNKTEEFCAPGSLNEIDVKGKVVFMPERWRCLQELKKGKR</sequence>
<evidence type="ECO:0000256" key="8">
    <source>
        <dbReference type="SAM" id="SignalP"/>
    </source>
</evidence>
<evidence type="ECO:0000256" key="5">
    <source>
        <dbReference type="ARBA" id="ARBA00022825"/>
    </source>
</evidence>
<dbReference type="InterPro" id="IPR010259">
    <property type="entry name" value="S8pro/Inhibitor_I9"/>
</dbReference>
<keyword evidence="4" id="KW-0378">Hydrolase</keyword>
<dbReference type="InterPro" id="IPR034197">
    <property type="entry name" value="Peptidases_S8_3"/>
</dbReference>
<dbReference type="Proteomes" id="UP001293254">
    <property type="component" value="Unassembled WGS sequence"/>
</dbReference>
<dbReference type="InterPro" id="IPR023827">
    <property type="entry name" value="Peptidase_S8_Asp-AS"/>
</dbReference>
<feature type="chain" id="PRO_5042100181" evidence="8">
    <location>
        <begin position="21"/>
        <end position="401"/>
    </location>
</feature>
<keyword evidence="3 8" id="KW-0732">Signal</keyword>
<evidence type="ECO:0000259" key="9">
    <source>
        <dbReference type="Pfam" id="PF00082"/>
    </source>
</evidence>
<dbReference type="InterPro" id="IPR000209">
    <property type="entry name" value="Peptidase_S8/S53_dom"/>
</dbReference>
<evidence type="ECO:0000256" key="3">
    <source>
        <dbReference type="ARBA" id="ARBA00022729"/>
    </source>
</evidence>
<dbReference type="Pfam" id="PF00082">
    <property type="entry name" value="Peptidase_S8"/>
    <property type="match status" value="1"/>
</dbReference>
<comment type="caution">
    <text evidence="7">Lacks conserved residue(s) required for the propagation of feature annotation.</text>
</comment>
<dbReference type="PROSITE" id="PS00136">
    <property type="entry name" value="SUBTILASE_ASP"/>
    <property type="match status" value="1"/>
</dbReference>
<comment type="similarity">
    <text evidence="1 7">Belongs to the peptidase S8 family.</text>
</comment>
<feature type="signal peptide" evidence="8">
    <location>
        <begin position="1"/>
        <end position="20"/>
    </location>
</feature>
<keyword evidence="2 11" id="KW-0645">Protease</keyword>
<keyword evidence="12" id="KW-1185">Reference proteome</keyword>
<evidence type="ECO:0000256" key="2">
    <source>
        <dbReference type="ARBA" id="ARBA00022670"/>
    </source>
</evidence>
<dbReference type="CDD" id="cd04852">
    <property type="entry name" value="Peptidases_S8_3"/>
    <property type="match status" value="1"/>
</dbReference>
<dbReference type="InterPro" id="IPR015500">
    <property type="entry name" value="Peptidase_S8_subtilisin-rel"/>
</dbReference>
<gene>
    <name evidence="11" type="ORF">Salat_1854800</name>
</gene>
<dbReference type="InterPro" id="IPR037045">
    <property type="entry name" value="S8pro/Inhibitor_I9_sf"/>
</dbReference>
<dbReference type="AlphaFoldDB" id="A0AAE1Y2V4"/>
<organism evidence="11 12">
    <name type="scientific">Sesamum alatum</name>
    <dbReference type="NCBI Taxonomy" id="300844"/>
    <lineage>
        <taxon>Eukaryota</taxon>
        <taxon>Viridiplantae</taxon>
        <taxon>Streptophyta</taxon>
        <taxon>Embryophyta</taxon>
        <taxon>Tracheophyta</taxon>
        <taxon>Spermatophyta</taxon>
        <taxon>Magnoliopsida</taxon>
        <taxon>eudicotyledons</taxon>
        <taxon>Gunneridae</taxon>
        <taxon>Pentapetalae</taxon>
        <taxon>asterids</taxon>
        <taxon>lamiids</taxon>
        <taxon>Lamiales</taxon>
        <taxon>Pedaliaceae</taxon>
        <taxon>Sesamum</taxon>
    </lineage>
</organism>
<dbReference type="PROSITE" id="PS51892">
    <property type="entry name" value="SUBTILASE"/>
    <property type="match status" value="1"/>
</dbReference>
<keyword evidence="6" id="KW-0325">Glycoprotein</keyword>
<evidence type="ECO:0000256" key="7">
    <source>
        <dbReference type="PROSITE-ProRule" id="PRU01240"/>
    </source>
</evidence>
<name>A0AAE1Y2V4_9LAMI</name>
<protein>
    <submittedName>
        <fullName evidence="11">Subtilisin-like protease SBT1.7</fullName>
    </submittedName>
</protein>
<dbReference type="InterPro" id="IPR045051">
    <property type="entry name" value="SBT"/>
</dbReference>
<dbReference type="PANTHER" id="PTHR10795">
    <property type="entry name" value="PROPROTEIN CONVERTASE SUBTILISIN/KEXIN"/>
    <property type="match status" value="1"/>
</dbReference>
<evidence type="ECO:0000256" key="1">
    <source>
        <dbReference type="ARBA" id="ARBA00011073"/>
    </source>
</evidence>
<reference evidence="11" key="2">
    <citation type="journal article" date="2024" name="Plant">
        <title>Genomic evolution and insights into agronomic trait innovations of Sesamum species.</title>
        <authorList>
            <person name="Miao H."/>
            <person name="Wang L."/>
            <person name="Qu L."/>
            <person name="Liu H."/>
            <person name="Sun Y."/>
            <person name="Le M."/>
            <person name="Wang Q."/>
            <person name="Wei S."/>
            <person name="Zheng Y."/>
            <person name="Lin W."/>
            <person name="Duan Y."/>
            <person name="Cao H."/>
            <person name="Xiong S."/>
            <person name="Wang X."/>
            <person name="Wei L."/>
            <person name="Li C."/>
            <person name="Ma Q."/>
            <person name="Ju M."/>
            <person name="Zhao R."/>
            <person name="Li G."/>
            <person name="Mu C."/>
            <person name="Tian Q."/>
            <person name="Mei H."/>
            <person name="Zhang T."/>
            <person name="Gao T."/>
            <person name="Zhang H."/>
        </authorList>
    </citation>
    <scope>NUCLEOTIDE SEQUENCE</scope>
    <source>
        <strain evidence="11">3651</strain>
    </source>
</reference>
<dbReference type="PRINTS" id="PR00723">
    <property type="entry name" value="SUBTILISIN"/>
</dbReference>
<dbReference type="Gene3D" id="3.40.50.200">
    <property type="entry name" value="Peptidase S8/S53 domain"/>
    <property type="match status" value="1"/>
</dbReference>
<dbReference type="InterPro" id="IPR036852">
    <property type="entry name" value="Peptidase_S8/S53_dom_sf"/>
</dbReference>
<keyword evidence="5" id="KW-0720">Serine protease</keyword>
<evidence type="ECO:0000256" key="4">
    <source>
        <dbReference type="ARBA" id="ARBA00022801"/>
    </source>
</evidence>
<proteinExistence type="inferred from homology"/>
<comment type="caution">
    <text evidence="11">The sequence shown here is derived from an EMBL/GenBank/DDBJ whole genome shotgun (WGS) entry which is preliminary data.</text>
</comment>